<keyword evidence="4 7" id="KW-0479">Metal-binding</keyword>
<dbReference type="CDD" id="cd01639">
    <property type="entry name" value="IMPase"/>
    <property type="match status" value="1"/>
</dbReference>
<evidence type="ECO:0000256" key="4">
    <source>
        <dbReference type="ARBA" id="ARBA00022723"/>
    </source>
</evidence>
<keyword evidence="5 8" id="KW-0378">Hydrolase</keyword>
<evidence type="ECO:0000256" key="2">
    <source>
        <dbReference type="ARBA" id="ARBA00001946"/>
    </source>
</evidence>
<evidence type="ECO:0000313" key="9">
    <source>
        <dbReference type="EMBL" id="GGC72247.1"/>
    </source>
</evidence>
<sequence>MDYELLCTQVLGIVRLTGNFIRKESMSFDSSKVEFKGLNDLVSYVDKQAERILVDNLSELLPESGFITEEQTINKQGEVYNWIIDPLDGTTNFIHGIPTYSVSVALYANDEPVIGVVYEINRGEMFYAYKGGAAYLNNKVIQVSTRTAVADTLLATGFPYYDFEKQAQYMALFTELMRSCHGLRRIGSAAVDLAYVACGRFDAFFEYNLNAWDVAAGAFIIQQAGGKVMNFSGGAEFIETRELLATNSRIDAELLGFIRNHFKA</sequence>
<dbReference type="PRINTS" id="PR01959">
    <property type="entry name" value="SBIMPHPHTASE"/>
</dbReference>
<dbReference type="InterPro" id="IPR020550">
    <property type="entry name" value="Inositol_monophosphatase_CS"/>
</dbReference>
<evidence type="ECO:0000256" key="7">
    <source>
        <dbReference type="PIRSR" id="PIRSR600760-2"/>
    </source>
</evidence>
<accession>A0A916XHE3</accession>
<reference evidence="9" key="1">
    <citation type="journal article" date="2014" name="Int. J. Syst. Evol. Microbiol.">
        <title>Complete genome sequence of Corynebacterium casei LMG S-19264T (=DSM 44701T), isolated from a smear-ripened cheese.</title>
        <authorList>
            <consortium name="US DOE Joint Genome Institute (JGI-PGF)"/>
            <person name="Walter F."/>
            <person name="Albersmeier A."/>
            <person name="Kalinowski J."/>
            <person name="Ruckert C."/>
        </authorList>
    </citation>
    <scope>NUCLEOTIDE SEQUENCE</scope>
    <source>
        <strain evidence="9">CGMCC 1.15343</strain>
    </source>
</reference>
<feature type="binding site" evidence="7">
    <location>
        <position position="69"/>
    </location>
    <ligand>
        <name>Mg(2+)</name>
        <dbReference type="ChEBI" id="CHEBI:18420"/>
        <label>1</label>
        <note>catalytic</note>
    </ligand>
</feature>
<dbReference type="SUPFAM" id="SSF56655">
    <property type="entry name" value="Carbohydrate phosphatase"/>
    <property type="match status" value="1"/>
</dbReference>
<feature type="binding site" evidence="7">
    <location>
        <position position="88"/>
    </location>
    <ligand>
        <name>Mg(2+)</name>
        <dbReference type="ChEBI" id="CHEBI:18420"/>
        <label>1</label>
        <note>catalytic</note>
    </ligand>
</feature>
<feature type="binding site" evidence="7">
    <location>
        <position position="85"/>
    </location>
    <ligand>
        <name>Mg(2+)</name>
        <dbReference type="ChEBI" id="CHEBI:18420"/>
        <label>1</label>
        <note>catalytic</note>
    </ligand>
</feature>
<dbReference type="FunFam" id="3.30.540.10:FF:000003">
    <property type="entry name" value="Inositol-1-monophosphatase"/>
    <property type="match status" value="1"/>
</dbReference>
<dbReference type="Gene3D" id="3.40.190.80">
    <property type="match status" value="1"/>
</dbReference>
<reference evidence="9" key="2">
    <citation type="submission" date="2020-09" db="EMBL/GenBank/DDBJ databases">
        <authorList>
            <person name="Sun Q."/>
            <person name="Zhou Y."/>
        </authorList>
    </citation>
    <scope>NUCLEOTIDE SEQUENCE</scope>
    <source>
        <strain evidence="9">CGMCC 1.15343</strain>
    </source>
</reference>
<feature type="binding site" evidence="7">
    <location>
        <position position="87"/>
    </location>
    <ligand>
        <name>Mg(2+)</name>
        <dbReference type="ChEBI" id="CHEBI:18420"/>
        <label>1</label>
        <note>catalytic</note>
    </ligand>
</feature>
<evidence type="ECO:0000256" key="5">
    <source>
        <dbReference type="ARBA" id="ARBA00022801"/>
    </source>
</evidence>
<dbReference type="GO" id="GO:0046854">
    <property type="term" value="P:phosphatidylinositol phosphate biosynthetic process"/>
    <property type="evidence" value="ECO:0007669"/>
    <property type="project" value="InterPro"/>
</dbReference>
<proteinExistence type="inferred from homology"/>
<comment type="caution">
    <text evidence="9">The sequence shown here is derived from an EMBL/GenBank/DDBJ whole genome shotgun (WGS) entry which is preliminary data.</text>
</comment>
<dbReference type="Pfam" id="PF00459">
    <property type="entry name" value="Inositol_P"/>
    <property type="match status" value="1"/>
</dbReference>
<evidence type="ECO:0000313" key="10">
    <source>
        <dbReference type="Proteomes" id="UP000651668"/>
    </source>
</evidence>
<dbReference type="Gene3D" id="3.30.540.10">
    <property type="entry name" value="Fructose-1,6-Bisphosphatase, subunit A, domain 1"/>
    <property type="match status" value="1"/>
</dbReference>
<dbReference type="InterPro" id="IPR033942">
    <property type="entry name" value="IMPase"/>
</dbReference>
<feature type="binding site" evidence="7">
    <location>
        <position position="213"/>
    </location>
    <ligand>
        <name>Mg(2+)</name>
        <dbReference type="ChEBI" id="CHEBI:18420"/>
        <label>1</label>
        <note>catalytic</note>
    </ligand>
</feature>
<dbReference type="PANTHER" id="PTHR20854">
    <property type="entry name" value="INOSITOL MONOPHOSPHATASE"/>
    <property type="match status" value="1"/>
</dbReference>
<dbReference type="InterPro" id="IPR020583">
    <property type="entry name" value="Inositol_monoP_metal-BS"/>
</dbReference>
<dbReference type="PROSITE" id="PS00629">
    <property type="entry name" value="IMP_1"/>
    <property type="match status" value="1"/>
</dbReference>
<evidence type="ECO:0000256" key="6">
    <source>
        <dbReference type="ARBA" id="ARBA00022842"/>
    </source>
</evidence>
<protein>
    <recommendedName>
        <fullName evidence="8">Inositol-1-monophosphatase</fullName>
        <ecNumber evidence="8">3.1.3.25</ecNumber>
    </recommendedName>
</protein>
<dbReference type="GO" id="GO:0006020">
    <property type="term" value="P:inositol metabolic process"/>
    <property type="evidence" value="ECO:0007669"/>
    <property type="project" value="TreeGrafter"/>
</dbReference>
<dbReference type="Proteomes" id="UP000651668">
    <property type="component" value="Unassembled WGS sequence"/>
</dbReference>
<evidence type="ECO:0000256" key="3">
    <source>
        <dbReference type="ARBA" id="ARBA00009759"/>
    </source>
</evidence>
<dbReference type="PRINTS" id="PR00377">
    <property type="entry name" value="IMPHPHTASES"/>
</dbReference>
<dbReference type="PANTHER" id="PTHR20854:SF4">
    <property type="entry name" value="INOSITOL-1-MONOPHOSPHATASE-RELATED"/>
    <property type="match status" value="1"/>
</dbReference>
<evidence type="ECO:0000256" key="1">
    <source>
        <dbReference type="ARBA" id="ARBA00001033"/>
    </source>
</evidence>
<gene>
    <name evidence="9" type="primary">suhB</name>
    <name evidence="9" type="ORF">GCM10011387_27240</name>
</gene>
<dbReference type="PROSITE" id="PS00630">
    <property type="entry name" value="IMP_2"/>
    <property type="match status" value="1"/>
</dbReference>
<comment type="catalytic activity">
    <reaction evidence="1 8">
        <text>a myo-inositol phosphate + H2O = myo-inositol + phosphate</text>
        <dbReference type="Rhea" id="RHEA:24056"/>
        <dbReference type="ChEBI" id="CHEBI:15377"/>
        <dbReference type="ChEBI" id="CHEBI:17268"/>
        <dbReference type="ChEBI" id="CHEBI:43474"/>
        <dbReference type="ChEBI" id="CHEBI:84139"/>
        <dbReference type="EC" id="3.1.3.25"/>
    </reaction>
</comment>
<dbReference type="GO" id="GO:0008934">
    <property type="term" value="F:inositol monophosphate 1-phosphatase activity"/>
    <property type="evidence" value="ECO:0007669"/>
    <property type="project" value="InterPro"/>
</dbReference>
<dbReference type="AlphaFoldDB" id="A0A916XHE3"/>
<dbReference type="EMBL" id="BMIL01000009">
    <property type="protein sequence ID" value="GGC72247.1"/>
    <property type="molecule type" value="Genomic_DNA"/>
</dbReference>
<comment type="similarity">
    <text evidence="3 8">Belongs to the inositol monophosphatase superfamily.</text>
</comment>
<dbReference type="RefSeq" id="WP_188627474.1">
    <property type="nucleotide sequence ID" value="NZ_BMIL01000009.1"/>
</dbReference>
<dbReference type="GO" id="GO:0046872">
    <property type="term" value="F:metal ion binding"/>
    <property type="evidence" value="ECO:0007669"/>
    <property type="project" value="UniProtKB-KW"/>
</dbReference>
<dbReference type="GO" id="GO:0007165">
    <property type="term" value="P:signal transduction"/>
    <property type="evidence" value="ECO:0007669"/>
    <property type="project" value="TreeGrafter"/>
</dbReference>
<dbReference type="EC" id="3.1.3.25" evidence="8"/>
<dbReference type="InterPro" id="IPR022337">
    <property type="entry name" value="Inositol_monophosphatase_SuhB"/>
</dbReference>
<comment type="cofactor">
    <cofactor evidence="2 7 8">
        <name>Mg(2+)</name>
        <dbReference type="ChEBI" id="CHEBI:18420"/>
    </cofactor>
</comment>
<organism evidence="9 10">
    <name type="scientific">Pedobacter quisquiliarum</name>
    <dbReference type="NCBI Taxonomy" id="1834438"/>
    <lineage>
        <taxon>Bacteria</taxon>
        <taxon>Pseudomonadati</taxon>
        <taxon>Bacteroidota</taxon>
        <taxon>Sphingobacteriia</taxon>
        <taxon>Sphingobacteriales</taxon>
        <taxon>Sphingobacteriaceae</taxon>
        <taxon>Pedobacter</taxon>
    </lineage>
</organism>
<keyword evidence="6 7" id="KW-0460">Magnesium</keyword>
<keyword evidence="10" id="KW-1185">Reference proteome</keyword>
<dbReference type="InterPro" id="IPR000760">
    <property type="entry name" value="Inositol_monophosphatase-like"/>
</dbReference>
<evidence type="ECO:0000256" key="8">
    <source>
        <dbReference type="RuleBase" id="RU364068"/>
    </source>
</evidence>
<name>A0A916XHE3_9SPHI</name>